<dbReference type="EMBL" id="JABXWT010000008">
    <property type="protein sequence ID" value="NVO57011.1"/>
    <property type="molecule type" value="Genomic_DNA"/>
</dbReference>
<protein>
    <submittedName>
        <fullName evidence="2">Glutamyl-tRNA amidotransferase</fullName>
    </submittedName>
</protein>
<feature type="domain" description="Amidase" evidence="1">
    <location>
        <begin position="11"/>
        <end position="390"/>
    </location>
</feature>
<dbReference type="RefSeq" id="WP_176866005.1">
    <property type="nucleotide sequence ID" value="NZ_JABXWT010000008.1"/>
</dbReference>
<dbReference type="SUPFAM" id="SSF75304">
    <property type="entry name" value="Amidase signature (AS) enzymes"/>
    <property type="match status" value="1"/>
</dbReference>
<dbReference type="InterPro" id="IPR000120">
    <property type="entry name" value="Amidase"/>
</dbReference>
<sequence length="428" mass="44344">MTLMTAQDTLARAIQRAGREDATDLFLHLGVDAAQNVARRLDATDAAYPLDGAVVILKGNIDIEGLPTTAGTRTFQAQPAPGSAPLVDRIVAAGGVPLGHVNMSEYAYSGLGLNPHFGTPVNGLDADLVPGGSSSGCASAIALGIADLAVGSDTSGSTRVPAAYQGIYGYRPSMGRYDVTGVLPLAPSLDTPGPMAWDIAGIRALDAVLRKVATSRDAKPTRILIPDADSLGPISPQIAALLPQAQAVLEQAGHKVETAPVPVFQHVRELFVREGTLVAAEAPDVLSQFTAFDHPDLDPNVRRRIAQGMPFDPGKLALLQTARAGFQCEMDNLLGDALMLMPTVPAPPPAMSAIVADPDRFASENAKALSLTMLGAFLDLPSLAMPVAGRLPGQSLTLSAATGRDDVLLQVAEAIAQPLLNLETGVAA</sequence>
<gene>
    <name evidence="2" type="ORF">HW561_14545</name>
</gene>
<proteinExistence type="predicted"/>
<organism evidence="2 3">
    <name type="scientific">Ruegeria haliotis</name>
    <dbReference type="NCBI Taxonomy" id="2747601"/>
    <lineage>
        <taxon>Bacteria</taxon>
        <taxon>Pseudomonadati</taxon>
        <taxon>Pseudomonadota</taxon>
        <taxon>Alphaproteobacteria</taxon>
        <taxon>Rhodobacterales</taxon>
        <taxon>Roseobacteraceae</taxon>
        <taxon>Ruegeria</taxon>
    </lineage>
</organism>
<dbReference type="Pfam" id="PF01425">
    <property type="entry name" value="Amidase"/>
    <property type="match status" value="1"/>
</dbReference>
<dbReference type="PANTHER" id="PTHR11895">
    <property type="entry name" value="TRANSAMIDASE"/>
    <property type="match status" value="1"/>
</dbReference>
<dbReference type="Proteomes" id="UP000630805">
    <property type="component" value="Unassembled WGS sequence"/>
</dbReference>
<evidence type="ECO:0000313" key="2">
    <source>
        <dbReference type="EMBL" id="NVO57011.1"/>
    </source>
</evidence>
<evidence type="ECO:0000259" key="1">
    <source>
        <dbReference type="Pfam" id="PF01425"/>
    </source>
</evidence>
<dbReference type="PANTHER" id="PTHR11895:SF176">
    <property type="entry name" value="AMIDASE AMID-RELATED"/>
    <property type="match status" value="1"/>
</dbReference>
<accession>A0ABX2PS94</accession>
<evidence type="ECO:0000313" key="3">
    <source>
        <dbReference type="Proteomes" id="UP000630805"/>
    </source>
</evidence>
<dbReference type="Gene3D" id="3.90.1300.10">
    <property type="entry name" value="Amidase signature (AS) domain"/>
    <property type="match status" value="1"/>
</dbReference>
<dbReference type="InterPro" id="IPR023631">
    <property type="entry name" value="Amidase_dom"/>
</dbReference>
<dbReference type="InterPro" id="IPR036928">
    <property type="entry name" value="AS_sf"/>
</dbReference>
<name>A0ABX2PS94_9RHOB</name>
<reference evidence="2 3" key="1">
    <citation type="submission" date="2020-06" db="EMBL/GenBank/DDBJ databases">
        <authorList>
            <person name="Cao W.R."/>
        </authorList>
    </citation>
    <scope>NUCLEOTIDE SEQUENCE [LARGE SCALE GENOMIC DNA]</scope>
    <source>
        <strain evidence="2 3">B1Z28</strain>
    </source>
</reference>
<keyword evidence="3" id="KW-1185">Reference proteome</keyword>
<comment type="caution">
    <text evidence="2">The sequence shown here is derived from an EMBL/GenBank/DDBJ whole genome shotgun (WGS) entry which is preliminary data.</text>
</comment>